<feature type="non-terminal residue" evidence="1">
    <location>
        <position position="1"/>
    </location>
</feature>
<dbReference type="EMBL" id="SRHE01000531">
    <property type="protein sequence ID" value="TWW08722.1"/>
    <property type="molecule type" value="Genomic_DNA"/>
</dbReference>
<evidence type="ECO:0000313" key="2">
    <source>
        <dbReference type="Proteomes" id="UP000321083"/>
    </source>
</evidence>
<proteinExistence type="predicted"/>
<reference evidence="1 2" key="1">
    <citation type="submission" date="2019-08" db="EMBL/GenBank/DDBJ databases">
        <title>100 year-old enigma solved: identification of Planctomyces bekefii, the type genus and species of the phylum Planctomycetes.</title>
        <authorList>
            <person name="Svetlana D.N."/>
            <person name="Overmann J."/>
        </authorList>
    </citation>
    <scope>NUCLEOTIDE SEQUENCE [LARGE SCALE GENOMIC DNA]</scope>
    <source>
        <strain evidence="1">Phe10_nw2017</strain>
    </source>
</reference>
<dbReference type="AlphaFoldDB" id="A0A5C6M3Y4"/>
<keyword evidence="2" id="KW-1185">Reference proteome</keyword>
<dbReference type="Proteomes" id="UP000321083">
    <property type="component" value="Unassembled WGS sequence"/>
</dbReference>
<evidence type="ECO:0000313" key="1">
    <source>
        <dbReference type="EMBL" id="TWW08722.1"/>
    </source>
</evidence>
<comment type="caution">
    <text evidence="1">The sequence shown here is derived from an EMBL/GenBank/DDBJ whole genome shotgun (WGS) entry which is preliminary data.</text>
</comment>
<accession>A0A5C6M3Y4</accession>
<reference evidence="1 2" key="2">
    <citation type="submission" date="2019-08" db="EMBL/GenBank/DDBJ databases">
        <authorList>
            <person name="Henke P."/>
        </authorList>
    </citation>
    <scope>NUCLEOTIDE SEQUENCE [LARGE SCALE GENOMIC DNA]</scope>
    <source>
        <strain evidence="1">Phe10_nw2017</strain>
    </source>
</reference>
<sequence>QDVLKAYHAVSKSVKELNSLLSAGGQSTTVTSGVNFFGSSVGGVNAEQDLEEGRGVDPETFAALYADLATPRIAEHLDYDELGRLRYKKNVVRIYSRERLKTLFSKRDQLDVRSETAN</sequence>
<organism evidence="1 2">
    <name type="scientific">Planctomyces bekefii</name>
    <dbReference type="NCBI Taxonomy" id="1653850"/>
    <lineage>
        <taxon>Bacteria</taxon>
        <taxon>Pseudomonadati</taxon>
        <taxon>Planctomycetota</taxon>
        <taxon>Planctomycetia</taxon>
        <taxon>Planctomycetales</taxon>
        <taxon>Planctomycetaceae</taxon>
        <taxon>Planctomyces</taxon>
    </lineage>
</organism>
<gene>
    <name evidence="1" type="ORF">E3A20_21460</name>
</gene>
<name>A0A5C6M3Y4_9PLAN</name>
<protein>
    <submittedName>
        <fullName evidence="1">Uncharacterized protein</fullName>
    </submittedName>
</protein>